<name>A0ABS4AUW6_9PROT</name>
<comment type="caution">
    <text evidence="4">The sequence shown here is derived from an EMBL/GenBank/DDBJ whole genome shotgun (WGS) entry which is preliminary data.</text>
</comment>
<dbReference type="Pfam" id="PF00440">
    <property type="entry name" value="TetR_N"/>
    <property type="match status" value="1"/>
</dbReference>
<dbReference type="PANTHER" id="PTHR30055:SF226">
    <property type="entry name" value="HTH-TYPE TRANSCRIPTIONAL REGULATOR PKSA"/>
    <property type="match status" value="1"/>
</dbReference>
<reference evidence="4 5" key="1">
    <citation type="submission" date="2021-03" db="EMBL/GenBank/DDBJ databases">
        <authorList>
            <person name="So Y."/>
        </authorList>
    </citation>
    <scope>NUCLEOTIDE SEQUENCE [LARGE SCALE GENOMIC DNA]</scope>
    <source>
        <strain evidence="4 5">PWR1</strain>
    </source>
</reference>
<dbReference type="Proteomes" id="UP000680815">
    <property type="component" value="Unassembled WGS sequence"/>
</dbReference>
<dbReference type="EMBL" id="JAGIYZ010000013">
    <property type="protein sequence ID" value="MBP0465158.1"/>
    <property type="molecule type" value="Genomic_DNA"/>
</dbReference>
<dbReference type="RefSeq" id="WP_209352541.1">
    <property type="nucleotide sequence ID" value="NZ_JAGIYZ010000013.1"/>
</dbReference>
<dbReference type="SUPFAM" id="SSF48498">
    <property type="entry name" value="Tetracyclin repressor-like, C-terminal domain"/>
    <property type="match status" value="1"/>
</dbReference>
<sequence length="208" mass="22566">MTIPPRRRRAAIPDLPGRREQSMRRLLDAAETILAEQGYENASVSEIASRAGVSPSLINAYFLGKAGLCYAVVQRHNAPQFDAFRAAAESNGTAAERLGRMIATIVAMDLEKPRLYAALQALSWAWPVETERQNRAEIAPFLDLVARVAADGAARGEFRPLPAGEVGEIFLAVYTFAIRDALFAAEAPGAVARRILDRMLLLLAPPPG</sequence>
<dbReference type="InterPro" id="IPR009057">
    <property type="entry name" value="Homeodomain-like_sf"/>
</dbReference>
<keyword evidence="5" id="KW-1185">Reference proteome</keyword>
<dbReference type="PRINTS" id="PR00455">
    <property type="entry name" value="HTHTETR"/>
</dbReference>
<evidence type="ECO:0000256" key="2">
    <source>
        <dbReference type="PROSITE-ProRule" id="PRU00335"/>
    </source>
</evidence>
<dbReference type="PANTHER" id="PTHR30055">
    <property type="entry name" value="HTH-TYPE TRANSCRIPTIONAL REGULATOR RUTR"/>
    <property type="match status" value="1"/>
</dbReference>
<dbReference type="InterPro" id="IPR001647">
    <property type="entry name" value="HTH_TetR"/>
</dbReference>
<evidence type="ECO:0000313" key="5">
    <source>
        <dbReference type="Proteomes" id="UP000680815"/>
    </source>
</evidence>
<accession>A0ABS4AUW6</accession>
<dbReference type="PROSITE" id="PS50977">
    <property type="entry name" value="HTH_TETR_2"/>
    <property type="match status" value="1"/>
</dbReference>
<proteinExistence type="predicted"/>
<dbReference type="Gene3D" id="1.10.10.60">
    <property type="entry name" value="Homeodomain-like"/>
    <property type="match status" value="1"/>
</dbReference>
<dbReference type="SUPFAM" id="SSF46689">
    <property type="entry name" value="Homeodomain-like"/>
    <property type="match status" value="1"/>
</dbReference>
<dbReference type="InterPro" id="IPR036271">
    <property type="entry name" value="Tet_transcr_reg_TetR-rel_C_sf"/>
</dbReference>
<gene>
    <name evidence="4" type="ORF">J5Y09_14630</name>
</gene>
<protein>
    <submittedName>
        <fullName evidence="4">TetR/AcrR family transcriptional regulator</fullName>
    </submittedName>
</protein>
<dbReference type="Gene3D" id="1.10.357.10">
    <property type="entry name" value="Tetracycline Repressor, domain 2"/>
    <property type="match status" value="1"/>
</dbReference>
<keyword evidence="1 2" id="KW-0238">DNA-binding</keyword>
<evidence type="ECO:0000313" key="4">
    <source>
        <dbReference type="EMBL" id="MBP0465158.1"/>
    </source>
</evidence>
<evidence type="ECO:0000259" key="3">
    <source>
        <dbReference type="PROSITE" id="PS50977"/>
    </source>
</evidence>
<evidence type="ECO:0000256" key="1">
    <source>
        <dbReference type="ARBA" id="ARBA00023125"/>
    </source>
</evidence>
<organism evidence="4 5">
    <name type="scientific">Roseomonas nitratireducens</name>
    <dbReference type="NCBI Taxonomy" id="2820810"/>
    <lineage>
        <taxon>Bacteria</taxon>
        <taxon>Pseudomonadati</taxon>
        <taxon>Pseudomonadota</taxon>
        <taxon>Alphaproteobacteria</taxon>
        <taxon>Acetobacterales</taxon>
        <taxon>Roseomonadaceae</taxon>
        <taxon>Roseomonas</taxon>
    </lineage>
</organism>
<feature type="domain" description="HTH tetR-type" evidence="3">
    <location>
        <begin position="20"/>
        <end position="80"/>
    </location>
</feature>
<feature type="DNA-binding region" description="H-T-H motif" evidence="2">
    <location>
        <begin position="43"/>
        <end position="62"/>
    </location>
</feature>
<dbReference type="InterPro" id="IPR050109">
    <property type="entry name" value="HTH-type_TetR-like_transc_reg"/>
</dbReference>